<evidence type="ECO:0000313" key="2">
    <source>
        <dbReference type="Proteomes" id="UP000324767"/>
    </source>
</evidence>
<dbReference type="AlphaFoldDB" id="A0A5M8PW84"/>
<reference evidence="1 2" key="1">
    <citation type="submission" date="2019-09" db="EMBL/GenBank/DDBJ databases">
        <title>The hologenome of the rock-dwelling lichen Lasallia pustulata.</title>
        <authorList>
            <person name="Greshake Tzovaras B."/>
            <person name="Segers F."/>
            <person name="Bicker A."/>
            <person name="Dal Grande F."/>
            <person name="Otte J."/>
            <person name="Hankeln T."/>
            <person name="Schmitt I."/>
            <person name="Ebersberger I."/>
        </authorList>
    </citation>
    <scope>NUCLEOTIDE SEQUENCE [LARGE SCALE GENOMIC DNA]</scope>
    <source>
        <strain evidence="1">A1-1</strain>
    </source>
</reference>
<dbReference type="Proteomes" id="UP000324767">
    <property type="component" value="Unassembled WGS sequence"/>
</dbReference>
<name>A0A5M8PW84_9LECA</name>
<comment type="caution">
    <text evidence="1">The sequence shown here is derived from an EMBL/GenBank/DDBJ whole genome shotgun (WGS) entry which is preliminary data.</text>
</comment>
<dbReference type="EMBL" id="VXIT01000004">
    <property type="protein sequence ID" value="KAA6413319.1"/>
    <property type="molecule type" value="Genomic_DNA"/>
</dbReference>
<organism evidence="1 2">
    <name type="scientific">Lasallia pustulata</name>
    <dbReference type="NCBI Taxonomy" id="136370"/>
    <lineage>
        <taxon>Eukaryota</taxon>
        <taxon>Fungi</taxon>
        <taxon>Dikarya</taxon>
        <taxon>Ascomycota</taxon>
        <taxon>Pezizomycotina</taxon>
        <taxon>Lecanoromycetes</taxon>
        <taxon>OSLEUM clade</taxon>
        <taxon>Umbilicariomycetidae</taxon>
        <taxon>Umbilicariales</taxon>
        <taxon>Umbilicariaceae</taxon>
        <taxon>Lasallia</taxon>
    </lineage>
</organism>
<protein>
    <submittedName>
        <fullName evidence="1">Uncharacterized protein</fullName>
    </submittedName>
</protein>
<accession>A0A5M8PW84</accession>
<proteinExistence type="predicted"/>
<sequence length="188" mass="19516">MALRDCLDLRTFLPANVSPSPNASATSAAVSECQSDQAISLIRSRLPNLHQRIIRKKNSPRPPTEYKTYQIVSAKGVSAKALELLSDSVVDNQLALAEGAGGAGGVGGAGGSGGAGGAGPVQVLEVPCIHRVADLVLEVFTQEKELLSGPTANIYLSPSLTSHEDNIALCRVLQGKSAKRLSSLSRSS</sequence>
<gene>
    <name evidence="1" type="ORF">FRX48_03064</name>
</gene>
<evidence type="ECO:0000313" key="1">
    <source>
        <dbReference type="EMBL" id="KAA6413319.1"/>
    </source>
</evidence>